<dbReference type="Proteomes" id="UP001559025">
    <property type="component" value="Unassembled WGS sequence"/>
</dbReference>
<proteinExistence type="predicted"/>
<evidence type="ECO:0000313" key="2">
    <source>
        <dbReference type="Proteomes" id="UP001559025"/>
    </source>
</evidence>
<name>A0ABV3WUT5_9HYPH</name>
<organism evidence="1 2">
    <name type="scientific">Neoaquamicrobium sediminum</name>
    <dbReference type="NCBI Taxonomy" id="1849104"/>
    <lineage>
        <taxon>Bacteria</taxon>
        <taxon>Pseudomonadati</taxon>
        <taxon>Pseudomonadota</taxon>
        <taxon>Alphaproteobacteria</taxon>
        <taxon>Hyphomicrobiales</taxon>
        <taxon>Phyllobacteriaceae</taxon>
        <taxon>Neoaquamicrobium</taxon>
    </lineage>
</organism>
<gene>
    <name evidence="1" type="ORF">V1479_14125</name>
</gene>
<keyword evidence="2" id="KW-1185">Reference proteome</keyword>
<dbReference type="RefSeq" id="WP_368803447.1">
    <property type="nucleotide sequence ID" value="NZ_JAZHFV010000004.1"/>
</dbReference>
<dbReference type="EMBL" id="JAZHFV010000004">
    <property type="protein sequence ID" value="MEX4008447.1"/>
    <property type="molecule type" value="Genomic_DNA"/>
</dbReference>
<evidence type="ECO:0000313" key="1">
    <source>
        <dbReference type="EMBL" id="MEX4008447.1"/>
    </source>
</evidence>
<evidence type="ECO:0008006" key="3">
    <source>
        <dbReference type="Google" id="ProtNLM"/>
    </source>
</evidence>
<protein>
    <recommendedName>
        <fullName evidence="3">Homeodomain-like domain-containing protein</fullName>
    </recommendedName>
</protein>
<sequence>MHGMIGRESSPPRPIVRRHSDWTLKEHEVVVSFWPDIEEIEKRLPHRTKAAIRGFAGKCNLRKQIHSWTDEQHSILRQRVRHGVPTAEIAKELGLTRLQVVNRMQYSRLTYPRRPPNPTGNELIDSIRKRAFECNVSMKELDEACKSGAQFRRYSASRRIHIKHVVRATKVLDGDLVIRWSDQ</sequence>
<accession>A0ABV3WUT5</accession>
<reference evidence="1 2" key="1">
    <citation type="submission" date="2024-01" db="EMBL/GenBank/DDBJ databases">
        <title>New evidence supports the origin of RcGTA from prophage.</title>
        <authorList>
            <person name="Xu Y."/>
            <person name="Liu B."/>
            <person name="Chen F."/>
        </authorList>
    </citation>
    <scope>NUCLEOTIDE SEQUENCE [LARGE SCALE GENOMIC DNA]</scope>
    <source>
        <strain evidence="1 2">CBW1107-2</strain>
    </source>
</reference>
<comment type="caution">
    <text evidence="1">The sequence shown here is derived from an EMBL/GenBank/DDBJ whole genome shotgun (WGS) entry which is preliminary data.</text>
</comment>